<dbReference type="EMBL" id="CAUEEQ010002259">
    <property type="protein sequence ID" value="CAJ0922336.1"/>
    <property type="molecule type" value="Genomic_DNA"/>
</dbReference>
<dbReference type="PANTHER" id="PTHR35617:SF3">
    <property type="entry name" value="CORE-BINDING (CB) DOMAIN-CONTAINING PROTEIN"/>
    <property type="match status" value="1"/>
</dbReference>
<proteinExistence type="predicted"/>
<feature type="non-terminal residue" evidence="1">
    <location>
        <position position="446"/>
    </location>
</feature>
<organism evidence="1 2">
    <name type="scientific">Ranitomeya imitator</name>
    <name type="common">mimic poison frog</name>
    <dbReference type="NCBI Taxonomy" id="111125"/>
    <lineage>
        <taxon>Eukaryota</taxon>
        <taxon>Metazoa</taxon>
        <taxon>Chordata</taxon>
        <taxon>Craniata</taxon>
        <taxon>Vertebrata</taxon>
        <taxon>Euteleostomi</taxon>
        <taxon>Amphibia</taxon>
        <taxon>Batrachia</taxon>
        <taxon>Anura</taxon>
        <taxon>Neobatrachia</taxon>
        <taxon>Hyloidea</taxon>
        <taxon>Dendrobatidae</taxon>
        <taxon>Dendrobatinae</taxon>
        <taxon>Ranitomeya</taxon>
    </lineage>
</organism>
<dbReference type="Pfam" id="PF20168">
    <property type="entry name" value="PDS5"/>
    <property type="match status" value="2"/>
</dbReference>
<evidence type="ECO:0000313" key="2">
    <source>
        <dbReference type="Proteomes" id="UP001176940"/>
    </source>
</evidence>
<comment type="caution">
    <text evidence="1">The sequence shown here is derived from an EMBL/GenBank/DDBJ whole genome shotgun (WGS) entry which is preliminary data.</text>
</comment>
<dbReference type="Proteomes" id="UP001176940">
    <property type="component" value="Unassembled WGS sequence"/>
</dbReference>
<gene>
    <name evidence="1" type="ORF">RIMI_LOCUS1723607</name>
</gene>
<dbReference type="PANTHER" id="PTHR35617">
    <property type="entry name" value="PHAGE_INTEGRASE DOMAIN-CONTAINING PROTEIN"/>
    <property type="match status" value="1"/>
</dbReference>
<accession>A0ABN9KT22</accession>
<sequence>MVDSVPSSGLGERAFAPLTPTVWPCISWRSQFSVWDPALFLLQTCSIFAVPTAGKLQDICPPTHPLQRSLNKQLDLVRTLRVYLARTASFRKTDSLFVIPDGRRRGLPASKATIARWIRTAILDAYRVKNMSASYSSSIHPMVPVSPNEGSEKQILRALNEMWKCQNMLRSHVRELLDLHKLPTSEANSTAMFGKLMTIAKNLPDPGKAQDFVKKFNQVLGDDEKLRSQLELLISPTCSCKQADICVATFTLALRAAASARQRTQKRVQTHAKTLRFATRAAFFDENRTQENATCCIFMRPTLASKTTHVSENNAKNACREIARKLANPKQPTNPFLEMVKFLLERIAPVHIDSEAISALVKLMNKSIEGTVDDEEEGVSPDSAIRAGLELLKVLSFTHPTAFHSAETYESFLQCLRMDDDKVAEAAIQIFRNTGHKIETDLPQIR</sequence>
<name>A0ABN9KT22_9NEOB</name>
<keyword evidence="2" id="KW-1185">Reference proteome</keyword>
<reference evidence="1" key="1">
    <citation type="submission" date="2023-07" db="EMBL/GenBank/DDBJ databases">
        <authorList>
            <person name="Stuckert A."/>
        </authorList>
    </citation>
    <scope>NUCLEOTIDE SEQUENCE</scope>
</reference>
<evidence type="ECO:0000313" key="1">
    <source>
        <dbReference type="EMBL" id="CAJ0922336.1"/>
    </source>
</evidence>
<protein>
    <submittedName>
        <fullName evidence="1">Uncharacterized protein</fullName>
    </submittedName>
</protein>